<name>A0A1I8IPQ6_9PLAT</name>
<organism evidence="2 3">
    <name type="scientific">Macrostomum lignano</name>
    <dbReference type="NCBI Taxonomy" id="282301"/>
    <lineage>
        <taxon>Eukaryota</taxon>
        <taxon>Metazoa</taxon>
        <taxon>Spiralia</taxon>
        <taxon>Lophotrochozoa</taxon>
        <taxon>Platyhelminthes</taxon>
        <taxon>Rhabditophora</taxon>
        <taxon>Macrostomorpha</taxon>
        <taxon>Macrostomida</taxon>
        <taxon>Macrostomidae</taxon>
        <taxon>Macrostomum</taxon>
    </lineage>
</organism>
<dbReference type="Proteomes" id="UP000095280">
    <property type="component" value="Unplaced"/>
</dbReference>
<evidence type="ECO:0000313" key="2">
    <source>
        <dbReference type="Proteomes" id="UP000095280"/>
    </source>
</evidence>
<dbReference type="WBParaSite" id="maker-uti_cns_0014793-snap-gene-0.3-mRNA-1">
    <property type="protein sequence ID" value="maker-uti_cns_0014793-snap-gene-0.3-mRNA-1"/>
    <property type="gene ID" value="maker-uti_cns_0014793-snap-gene-0.3"/>
</dbReference>
<feature type="region of interest" description="Disordered" evidence="1">
    <location>
        <begin position="1"/>
        <end position="45"/>
    </location>
</feature>
<proteinExistence type="predicted"/>
<feature type="compositionally biased region" description="Polar residues" evidence="1">
    <location>
        <begin position="1"/>
        <end position="11"/>
    </location>
</feature>
<protein>
    <submittedName>
        <fullName evidence="3">Uncharacterized protein</fullName>
    </submittedName>
</protein>
<accession>A0A1I8IPQ6</accession>
<evidence type="ECO:0000256" key="1">
    <source>
        <dbReference type="SAM" id="MobiDB-lite"/>
    </source>
</evidence>
<sequence length="201" mass="21733">APTESGQTSRRSLGRAGRSELDEPDGQGPGADGRQRAAKQTGFAVQTGVVRPQSQLAAPVAHVAAKQAAQLWEADARQADCLPVQAGSAFQTPEQISLASVLRYPVGSLNNVEHSAPVLSSNRVGLIDDQQLQRAQQARLLSHNIRQAQRRGNNKIRSQKRRVQLQCPLGNGDTQSEIVIRVGAEQFLKIWRLLAASPVRV</sequence>
<keyword evidence="2" id="KW-1185">Reference proteome</keyword>
<dbReference type="AlphaFoldDB" id="A0A1I8IPQ6"/>
<reference evidence="3" key="1">
    <citation type="submission" date="2016-11" db="UniProtKB">
        <authorList>
            <consortium name="WormBaseParasite"/>
        </authorList>
    </citation>
    <scope>IDENTIFICATION</scope>
</reference>
<evidence type="ECO:0000313" key="3">
    <source>
        <dbReference type="WBParaSite" id="maker-uti_cns_0014793-snap-gene-0.3-mRNA-1"/>
    </source>
</evidence>